<dbReference type="Proteomes" id="UP000827517">
    <property type="component" value="Segment"/>
</dbReference>
<name>A0AAE7X0S7_9CAUD</name>
<dbReference type="RefSeq" id="YP_010667775.1">
    <property type="nucleotide sequence ID" value="NC_070952.1"/>
</dbReference>
<reference evidence="1" key="1">
    <citation type="submission" date="2021-07" db="EMBL/GenBank/DDBJ databases">
        <authorList>
            <person name="Roth S.J."/>
            <person name="Krukonis G.P."/>
            <person name="Delesalle V.A."/>
        </authorList>
    </citation>
    <scope>NUCLEOTIDE SEQUENCE</scope>
</reference>
<evidence type="ECO:0000313" key="2">
    <source>
        <dbReference type="Proteomes" id="UP000827517"/>
    </source>
</evidence>
<protein>
    <submittedName>
        <fullName evidence="1">Uncharacterized protein</fullName>
    </submittedName>
</protein>
<dbReference type="KEGG" id="vg:77943913"/>
<dbReference type="EMBL" id="MZ501267">
    <property type="protein sequence ID" value="QZA70508.1"/>
    <property type="molecule type" value="Genomic_DNA"/>
</dbReference>
<dbReference type="GeneID" id="77943913"/>
<sequence length="74" mass="8222">MKLYLIERTDKYRDYDNYCATVVAAPTEERSRELALALFAEGDQSSSDEFLNVSTVAINALVPEGIILSEYNAG</sequence>
<proteinExistence type="predicted"/>
<organism evidence="1 2">
    <name type="scientific">Erwinia phage AH04</name>
    <dbReference type="NCBI Taxonomy" id="2869569"/>
    <lineage>
        <taxon>Viruses</taxon>
        <taxon>Duplodnaviria</taxon>
        <taxon>Heunggongvirae</taxon>
        <taxon>Uroviricota</taxon>
        <taxon>Caudoviricetes</taxon>
        <taxon>Chimalliviridae</taxon>
        <taxon>Meadowvirus</taxon>
        <taxon>Meadowvirus AH04</taxon>
    </lineage>
</organism>
<evidence type="ECO:0000313" key="1">
    <source>
        <dbReference type="EMBL" id="QZA70508.1"/>
    </source>
</evidence>
<gene>
    <name evidence="1" type="primary">21</name>
    <name evidence="1" type="ORF">AH04_21</name>
</gene>
<accession>A0AAE7X0S7</accession>
<keyword evidence="2" id="KW-1185">Reference proteome</keyword>